<evidence type="ECO:0000256" key="12">
    <source>
        <dbReference type="ARBA" id="ARBA00066427"/>
    </source>
</evidence>
<reference evidence="14" key="1">
    <citation type="journal article" date="2015" name="Genom Data">
        <title>Draft genome sequences of Phytophthora kernoviae and Phytophthora ramorum lineage EU2 from Scotland.</title>
        <authorList>
            <person name="Sambles C."/>
            <person name="Schlenzig A."/>
            <person name="O'Neill P."/>
            <person name="Grant M."/>
            <person name="Studholme D.J."/>
        </authorList>
    </citation>
    <scope>NUCLEOTIDE SEQUENCE</scope>
    <source>
        <strain evidence="14">00238/432</strain>
    </source>
</reference>
<comment type="catalytic activity">
    <reaction evidence="8">
        <text>meso-2,6-diaminopimelate + H(+) = L-lysine + CO2</text>
        <dbReference type="Rhea" id="RHEA:15101"/>
        <dbReference type="ChEBI" id="CHEBI:15378"/>
        <dbReference type="ChEBI" id="CHEBI:16526"/>
        <dbReference type="ChEBI" id="CHEBI:32551"/>
        <dbReference type="ChEBI" id="CHEBI:57791"/>
        <dbReference type="EC" id="4.1.1.20"/>
    </reaction>
</comment>
<dbReference type="CDD" id="cd06828">
    <property type="entry name" value="PLPDE_III_DapDC"/>
    <property type="match status" value="1"/>
</dbReference>
<evidence type="ECO:0000256" key="4">
    <source>
        <dbReference type="ARBA" id="ARBA00022898"/>
    </source>
</evidence>
<evidence type="ECO:0000313" key="14">
    <source>
        <dbReference type="EMBL" id="KAF4325174.1"/>
    </source>
</evidence>
<evidence type="ECO:0000256" key="6">
    <source>
        <dbReference type="ARBA" id="ARBA00023154"/>
    </source>
</evidence>
<dbReference type="HAMAP" id="MF_02120">
    <property type="entry name" value="LysA"/>
    <property type="match status" value="1"/>
</dbReference>
<evidence type="ECO:0000256" key="9">
    <source>
        <dbReference type="ARBA" id="ARBA00053571"/>
    </source>
</evidence>
<keyword evidence="3" id="KW-0210">Decarboxylase</keyword>
<dbReference type="EC" id="4.1.1.20" evidence="12"/>
<proteinExistence type="inferred from homology"/>
<dbReference type="FunFam" id="2.40.37.10:FF:000003">
    <property type="entry name" value="Diaminopimelate decarboxylase"/>
    <property type="match status" value="1"/>
</dbReference>
<gene>
    <name evidence="14" type="ORF">G195_001271</name>
</gene>
<accession>A0A8J4SNY0</accession>
<evidence type="ECO:0000256" key="10">
    <source>
        <dbReference type="ARBA" id="ARBA00060643"/>
    </source>
</evidence>
<dbReference type="PANTHER" id="PTHR43727">
    <property type="entry name" value="DIAMINOPIMELATE DECARBOXYLASE"/>
    <property type="match status" value="1"/>
</dbReference>
<dbReference type="PANTHER" id="PTHR43727:SF2">
    <property type="entry name" value="GROUP IV DECARBOXYLASE"/>
    <property type="match status" value="1"/>
</dbReference>
<dbReference type="FunFam" id="3.20.20.10:FF:000003">
    <property type="entry name" value="Diaminopimelate decarboxylase"/>
    <property type="match status" value="1"/>
</dbReference>
<dbReference type="SUPFAM" id="SSF50621">
    <property type="entry name" value="Alanine racemase C-terminal domain-like"/>
    <property type="match status" value="1"/>
</dbReference>
<dbReference type="Gene3D" id="3.20.20.10">
    <property type="entry name" value="Alanine racemase"/>
    <property type="match status" value="1"/>
</dbReference>
<dbReference type="InterPro" id="IPR002986">
    <property type="entry name" value="DAP_deCOOHase_LysA"/>
</dbReference>
<evidence type="ECO:0000256" key="7">
    <source>
        <dbReference type="ARBA" id="ARBA00023239"/>
    </source>
</evidence>
<dbReference type="NCBIfam" id="TIGR01048">
    <property type="entry name" value="lysA"/>
    <property type="match status" value="1"/>
</dbReference>
<comment type="function">
    <text evidence="9">Specifically catalyzes the decarboxylation of meso-diaminopimelate (meso-DAP) to L-lysine.</text>
</comment>
<comment type="similarity">
    <text evidence="11">Belongs to the Orn/Lys/Arg decarboxylase class-II family. LysA subfamily.</text>
</comment>
<protein>
    <recommendedName>
        <fullName evidence="12">diaminopimelate decarboxylase</fullName>
        <ecNumber evidence="12">4.1.1.20</ecNumber>
    </recommendedName>
</protein>
<comment type="cofactor">
    <cofactor evidence="1">
        <name>pyridoxal 5'-phosphate</name>
        <dbReference type="ChEBI" id="CHEBI:597326"/>
    </cofactor>
</comment>
<dbReference type="Pfam" id="PF02784">
    <property type="entry name" value="Orn_Arg_deC_N"/>
    <property type="match status" value="1"/>
</dbReference>
<keyword evidence="5" id="KW-0472">Membrane</keyword>
<dbReference type="InterPro" id="IPR004995">
    <property type="entry name" value="Spore_Ger"/>
</dbReference>
<evidence type="ECO:0000256" key="5">
    <source>
        <dbReference type="ARBA" id="ARBA00023136"/>
    </source>
</evidence>
<dbReference type="Proteomes" id="UP000702964">
    <property type="component" value="Unassembled WGS sequence"/>
</dbReference>
<dbReference type="PRINTS" id="PR01181">
    <property type="entry name" value="DAPDCRBXLASE"/>
</dbReference>
<dbReference type="InterPro" id="IPR009006">
    <property type="entry name" value="Ala_racemase/Decarboxylase_C"/>
</dbReference>
<dbReference type="Pfam" id="PF03323">
    <property type="entry name" value="GerA"/>
    <property type="match status" value="1"/>
</dbReference>
<comment type="caution">
    <text evidence="14">The sequence shown here is derived from an EMBL/GenBank/DDBJ whole genome shotgun (WGS) entry which is preliminary data.</text>
</comment>
<dbReference type="InterPro" id="IPR029066">
    <property type="entry name" value="PLP-binding_barrel"/>
</dbReference>
<organism evidence="14 15">
    <name type="scientific">Phytophthora kernoviae 00238/432</name>
    <dbReference type="NCBI Taxonomy" id="1284355"/>
    <lineage>
        <taxon>Eukaryota</taxon>
        <taxon>Sar</taxon>
        <taxon>Stramenopiles</taxon>
        <taxon>Oomycota</taxon>
        <taxon>Peronosporomycetes</taxon>
        <taxon>Peronosporales</taxon>
        <taxon>Peronosporaceae</taxon>
        <taxon>Phytophthora</taxon>
    </lineage>
</organism>
<dbReference type="GO" id="GO:0016020">
    <property type="term" value="C:membrane"/>
    <property type="evidence" value="ECO:0007669"/>
    <property type="project" value="InterPro"/>
</dbReference>
<dbReference type="GO" id="GO:0008836">
    <property type="term" value="F:diaminopimelate decarboxylase activity"/>
    <property type="evidence" value="ECO:0007669"/>
    <property type="project" value="UniProtKB-EC"/>
</dbReference>
<evidence type="ECO:0000256" key="1">
    <source>
        <dbReference type="ARBA" id="ARBA00001933"/>
    </source>
</evidence>
<dbReference type="GO" id="GO:0009847">
    <property type="term" value="P:spore germination"/>
    <property type="evidence" value="ECO:0007669"/>
    <property type="project" value="InterPro"/>
</dbReference>
<keyword evidence="7" id="KW-0456">Lyase</keyword>
<keyword evidence="2" id="KW-0028">Amino-acid biosynthesis</keyword>
<dbReference type="EMBL" id="AOFI03000007">
    <property type="protein sequence ID" value="KAF4325174.1"/>
    <property type="molecule type" value="Genomic_DNA"/>
</dbReference>
<evidence type="ECO:0000313" key="15">
    <source>
        <dbReference type="Proteomes" id="UP000702964"/>
    </source>
</evidence>
<evidence type="ECO:0000256" key="11">
    <source>
        <dbReference type="ARBA" id="ARBA00060983"/>
    </source>
</evidence>
<keyword evidence="4" id="KW-0663">Pyridoxal phosphate</keyword>
<dbReference type="InterPro" id="IPR022644">
    <property type="entry name" value="De-COase2_N"/>
</dbReference>
<dbReference type="Gene3D" id="2.40.37.10">
    <property type="entry name" value="Lyase, Ornithine Decarboxylase, Chain A, domain 1"/>
    <property type="match status" value="1"/>
</dbReference>
<evidence type="ECO:0000256" key="2">
    <source>
        <dbReference type="ARBA" id="ARBA00022605"/>
    </source>
</evidence>
<evidence type="ECO:0000259" key="13">
    <source>
        <dbReference type="Pfam" id="PF02784"/>
    </source>
</evidence>
<name>A0A8J4SNY0_9STRA</name>
<comment type="pathway">
    <text evidence="10">Amino-acid biosynthesis; L-lysine biosynthesis via DAP pathway; L-lysine from DL-2,6-diaminopimelate: step 1/1.</text>
</comment>
<sequence length="517" mass="57340">MQVGRRSQTDVCVVYIDDIVDKVQVDSVREKIKRVNIDGIPAADKQLEEAIINKGWHPYPLVRYSERPDVTASHLMDGRVVVFVDTSPSVMILPTTFFDLCEHAEENRQTAFMGTYLRWGHLEIGGVDATDLKEQFGTPLYVVDEQLVRERCREYMEAFRASGLGFQVAYATGFPAERIHFHGNNKTLEEIEMALDAEIGCFVVDNFNELHLLQAVAADKNRKVNILLRVTPGVEAHTHEYISTGQTDSKFGFDIGNGTAFEAIELASKQSNLVLLGVHSHIGSQIFEVEGFQMAVQRVAEFAADVYERLNVAFKVVNLGGGFGIRYIDGDTPLEVSQYVKAITDAVKNHFAQIGYAVPEIWVEPGRSIVGEAGTTLYTVGTSKDIPGVRKYVAVDGGMTDNPRPALYESKYEAVLANRANEAAQETVSVAGKCCESGDMLIWDLDLPKVQSGDLLAVACTGAYNYSMASNYNRIRRPAVVFVKDGQGDVVVRRETYQDIIQNDLVPERIAKQPVIR</sequence>
<dbReference type="GO" id="GO:0009089">
    <property type="term" value="P:lysine biosynthetic process via diaminopimelate"/>
    <property type="evidence" value="ECO:0007669"/>
    <property type="project" value="InterPro"/>
</dbReference>
<keyword evidence="6" id="KW-0457">Lysine biosynthesis</keyword>
<evidence type="ECO:0000256" key="3">
    <source>
        <dbReference type="ARBA" id="ARBA00022793"/>
    </source>
</evidence>
<reference evidence="14" key="2">
    <citation type="submission" date="2020-02" db="EMBL/GenBank/DDBJ databases">
        <authorList>
            <person name="Studholme D.J."/>
        </authorList>
    </citation>
    <scope>NUCLEOTIDE SEQUENCE</scope>
    <source>
        <strain evidence="14">00238/432</strain>
    </source>
</reference>
<dbReference type="SUPFAM" id="SSF51419">
    <property type="entry name" value="PLP-binding barrel"/>
    <property type="match status" value="1"/>
</dbReference>
<dbReference type="AlphaFoldDB" id="A0A8J4SNY0"/>
<evidence type="ECO:0000256" key="8">
    <source>
        <dbReference type="ARBA" id="ARBA00050464"/>
    </source>
</evidence>
<feature type="domain" description="Orn/DAP/Arg decarboxylase 2 N-terminal" evidence="13">
    <location>
        <begin position="166"/>
        <end position="370"/>
    </location>
</feature>